<name>A0ABV6BMX7_9FLAO</name>
<reference evidence="3 4" key="1">
    <citation type="submission" date="2024-09" db="EMBL/GenBank/DDBJ databases">
        <authorList>
            <person name="Sun Q."/>
            <person name="Mori K."/>
        </authorList>
    </citation>
    <scope>NUCLEOTIDE SEQUENCE [LARGE SCALE GENOMIC DNA]</scope>
    <source>
        <strain evidence="3 4">CGMCC 1.12926</strain>
    </source>
</reference>
<proteinExistence type="predicted"/>
<protein>
    <submittedName>
        <fullName evidence="3">Uncharacterized protein</fullName>
    </submittedName>
</protein>
<keyword evidence="4" id="KW-1185">Reference proteome</keyword>
<evidence type="ECO:0000256" key="2">
    <source>
        <dbReference type="SAM" id="SignalP"/>
    </source>
</evidence>
<keyword evidence="1" id="KW-0812">Transmembrane</keyword>
<comment type="caution">
    <text evidence="3">The sequence shown here is derived from an EMBL/GenBank/DDBJ whole genome shotgun (WGS) entry which is preliminary data.</text>
</comment>
<evidence type="ECO:0000313" key="3">
    <source>
        <dbReference type="EMBL" id="MFC0076800.1"/>
    </source>
</evidence>
<dbReference type="RefSeq" id="WP_379685838.1">
    <property type="nucleotide sequence ID" value="NZ_JBHLYW010000007.1"/>
</dbReference>
<keyword evidence="1" id="KW-1133">Transmembrane helix</keyword>
<gene>
    <name evidence="3" type="ORF">ACFFLS_07100</name>
</gene>
<evidence type="ECO:0000256" key="1">
    <source>
        <dbReference type="SAM" id="Phobius"/>
    </source>
</evidence>
<feature type="signal peptide" evidence="2">
    <location>
        <begin position="1"/>
        <end position="19"/>
    </location>
</feature>
<dbReference type="Proteomes" id="UP001589734">
    <property type="component" value="Unassembled WGS sequence"/>
</dbReference>
<keyword evidence="2" id="KW-0732">Signal</keyword>
<feature type="chain" id="PRO_5045297045" evidence="2">
    <location>
        <begin position="20"/>
        <end position="170"/>
    </location>
</feature>
<sequence>MKNILFMILAIFAMPWANAQSSIGKNTPPGGSGILDFNAGGKAGIVLPWVTSLPTGTALAGGVMIYNANLKKVMYYNETSWVDLSTKTGAVDLSIQTSVPETNAKGTVIGAQSSAVDGVLVLESSNKALILPKVASPHLNIIKPMAGTICYDTVKKLLCVYNGTEWTFWK</sequence>
<organism evidence="3 4">
    <name type="scientific">Flavobacterium procerum</name>
    <dbReference type="NCBI Taxonomy" id="1455569"/>
    <lineage>
        <taxon>Bacteria</taxon>
        <taxon>Pseudomonadati</taxon>
        <taxon>Bacteroidota</taxon>
        <taxon>Flavobacteriia</taxon>
        <taxon>Flavobacteriales</taxon>
        <taxon>Flavobacteriaceae</taxon>
        <taxon>Flavobacterium</taxon>
    </lineage>
</organism>
<evidence type="ECO:0000313" key="4">
    <source>
        <dbReference type="Proteomes" id="UP001589734"/>
    </source>
</evidence>
<accession>A0ABV6BMX7</accession>
<dbReference type="EMBL" id="JBHLYW010000007">
    <property type="protein sequence ID" value="MFC0076800.1"/>
    <property type="molecule type" value="Genomic_DNA"/>
</dbReference>
<feature type="transmembrane region" description="Helical" evidence="1">
    <location>
        <begin position="43"/>
        <end position="66"/>
    </location>
</feature>
<keyword evidence="1" id="KW-0472">Membrane</keyword>